<dbReference type="AlphaFoldDB" id="A0ABD3RAV0"/>
<feature type="region of interest" description="Disordered" evidence="1">
    <location>
        <begin position="55"/>
        <end position="109"/>
    </location>
</feature>
<gene>
    <name evidence="2" type="ORF">ACHAXA_007754</name>
</gene>
<dbReference type="EMBL" id="JALLPB020000360">
    <property type="protein sequence ID" value="KAL3809978.1"/>
    <property type="molecule type" value="Genomic_DNA"/>
</dbReference>
<protein>
    <submittedName>
        <fullName evidence="2">Uncharacterized protein</fullName>
    </submittedName>
</protein>
<dbReference type="Proteomes" id="UP001530377">
    <property type="component" value="Unassembled WGS sequence"/>
</dbReference>
<feature type="compositionally biased region" description="Low complexity" evidence="1">
    <location>
        <begin position="94"/>
        <end position="109"/>
    </location>
</feature>
<comment type="caution">
    <text evidence="2">The sequence shown here is derived from an EMBL/GenBank/DDBJ whole genome shotgun (WGS) entry which is preliminary data.</text>
</comment>
<keyword evidence="3" id="KW-1185">Reference proteome</keyword>
<reference evidence="2 3" key="1">
    <citation type="submission" date="2024-10" db="EMBL/GenBank/DDBJ databases">
        <title>Updated reference genomes for cyclostephanoid diatoms.</title>
        <authorList>
            <person name="Roberts W.R."/>
            <person name="Alverson A.J."/>
        </authorList>
    </citation>
    <scope>NUCLEOTIDE SEQUENCE [LARGE SCALE GENOMIC DNA]</scope>
    <source>
        <strain evidence="2 3">AJA228-03</strain>
    </source>
</reference>
<organism evidence="2 3">
    <name type="scientific">Cyclostephanos tholiformis</name>
    <dbReference type="NCBI Taxonomy" id="382380"/>
    <lineage>
        <taxon>Eukaryota</taxon>
        <taxon>Sar</taxon>
        <taxon>Stramenopiles</taxon>
        <taxon>Ochrophyta</taxon>
        <taxon>Bacillariophyta</taxon>
        <taxon>Coscinodiscophyceae</taxon>
        <taxon>Thalassiosirophycidae</taxon>
        <taxon>Stephanodiscales</taxon>
        <taxon>Stephanodiscaceae</taxon>
        <taxon>Cyclostephanos</taxon>
    </lineage>
</organism>
<feature type="compositionally biased region" description="Basic and acidic residues" evidence="1">
    <location>
        <begin position="64"/>
        <end position="74"/>
    </location>
</feature>
<sequence>MMNKNACCNSLDESIRPGKLMYFRQYAPLYQQIASMRGVVLPLKPEDAALSLAGATGRNAKRMPRGDANNHDQVKANFKYGRSLDRSDSPLVGSPTESSSTSSTVHRPI</sequence>
<evidence type="ECO:0000313" key="3">
    <source>
        <dbReference type="Proteomes" id="UP001530377"/>
    </source>
</evidence>
<accession>A0ABD3RAV0</accession>
<name>A0ABD3RAV0_9STRA</name>
<evidence type="ECO:0000256" key="1">
    <source>
        <dbReference type="SAM" id="MobiDB-lite"/>
    </source>
</evidence>
<proteinExistence type="predicted"/>
<evidence type="ECO:0000313" key="2">
    <source>
        <dbReference type="EMBL" id="KAL3809978.1"/>
    </source>
</evidence>